<evidence type="ECO:0000256" key="4">
    <source>
        <dbReference type="ARBA" id="ARBA00024045"/>
    </source>
</evidence>
<keyword evidence="6" id="KW-1185">Reference proteome</keyword>
<keyword evidence="3" id="KW-0636">Prenylation</keyword>
<sequence length="192" mass="20427">MSQFADVTCILKVNVKCPACKMQLNEVLSSVIGVYSVEISASGYARVCGEVDPNMLLKAVNRTGAHAEVEVVKLNHPMLSQRQNPSWSTGGYPDPFVGHDYGFGNSYSYPGGGRARYNSSYGHGGYSGLYPEHSCFGGYGGGGGASYHGYGPYRPSYPMRRTMPFGMGGGYGGGGGYGRPFNGYGSAYMPPF</sequence>
<organism evidence="5 6">
    <name type="scientific">Oldenlandia corymbosa var. corymbosa</name>
    <dbReference type="NCBI Taxonomy" id="529605"/>
    <lineage>
        <taxon>Eukaryota</taxon>
        <taxon>Viridiplantae</taxon>
        <taxon>Streptophyta</taxon>
        <taxon>Embryophyta</taxon>
        <taxon>Tracheophyta</taxon>
        <taxon>Spermatophyta</taxon>
        <taxon>Magnoliopsida</taxon>
        <taxon>eudicotyledons</taxon>
        <taxon>Gunneridae</taxon>
        <taxon>Pentapetalae</taxon>
        <taxon>asterids</taxon>
        <taxon>lamiids</taxon>
        <taxon>Gentianales</taxon>
        <taxon>Rubiaceae</taxon>
        <taxon>Rubioideae</taxon>
        <taxon>Spermacoceae</taxon>
        <taxon>Hedyotis-Oldenlandia complex</taxon>
        <taxon>Oldenlandia</taxon>
    </lineage>
</organism>
<dbReference type="Proteomes" id="UP001161247">
    <property type="component" value="Chromosome 5"/>
</dbReference>
<dbReference type="Gene3D" id="3.30.70.100">
    <property type="match status" value="1"/>
</dbReference>
<dbReference type="PANTHER" id="PTHR45868:SF63">
    <property type="entry name" value="HMA DOMAIN-CONTAINING PROTEIN"/>
    <property type="match status" value="1"/>
</dbReference>
<keyword evidence="2" id="KW-0479">Metal-binding</keyword>
<dbReference type="PANTHER" id="PTHR45868">
    <property type="entry name" value="HEAVY METAL-ASSOCIATED ISOPRENYLATED PLANT PROTEIN 33-RELATED"/>
    <property type="match status" value="1"/>
</dbReference>
<evidence type="ECO:0000313" key="6">
    <source>
        <dbReference type="Proteomes" id="UP001161247"/>
    </source>
</evidence>
<dbReference type="SUPFAM" id="SSF55008">
    <property type="entry name" value="HMA, heavy metal-associated domain"/>
    <property type="match status" value="1"/>
</dbReference>
<keyword evidence="3" id="KW-0449">Lipoprotein</keyword>
<dbReference type="GO" id="GO:0046872">
    <property type="term" value="F:metal ion binding"/>
    <property type="evidence" value="ECO:0007669"/>
    <property type="project" value="UniProtKB-KW"/>
</dbReference>
<name>A0AAV1DJ24_OLDCO</name>
<protein>
    <submittedName>
        <fullName evidence="5">OLC1v1007335C1</fullName>
    </submittedName>
</protein>
<dbReference type="AlphaFoldDB" id="A0AAV1DJ24"/>
<reference evidence="5" key="1">
    <citation type="submission" date="2023-03" db="EMBL/GenBank/DDBJ databases">
        <authorList>
            <person name="Julca I."/>
        </authorList>
    </citation>
    <scope>NUCLEOTIDE SEQUENCE</scope>
</reference>
<dbReference type="EMBL" id="OX459122">
    <property type="protein sequence ID" value="CAI9107864.1"/>
    <property type="molecule type" value="Genomic_DNA"/>
</dbReference>
<evidence type="ECO:0000313" key="5">
    <source>
        <dbReference type="EMBL" id="CAI9107864.1"/>
    </source>
</evidence>
<evidence type="ECO:0000256" key="3">
    <source>
        <dbReference type="ARBA" id="ARBA00023289"/>
    </source>
</evidence>
<evidence type="ECO:0000256" key="1">
    <source>
        <dbReference type="ARBA" id="ARBA00022481"/>
    </source>
</evidence>
<evidence type="ECO:0000256" key="2">
    <source>
        <dbReference type="ARBA" id="ARBA00022723"/>
    </source>
</evidence>
<dbReference type="InterPro" id="IPR036163">
    <property type="entry name" value="HMA_dom_sf"/>
</dbReference>
<accession>A0AAV1DJ24</accession>
<proteinExistence type="inferred from homology"/>
<keyword evidence="1" id="KW-0488">Methylation</keyword>
<gene>
    <name evidence="5" type="ORF">OLC1_LOCUS16065</name>
</gene>
<comment type="similarity">
    <text evidence="4">Belongs to the HIPP family.</text>
</comment>